<dbReference type="InterPro" id="IPR012674">
    <property type="entry name" value="Calycin"/>
</dbReference>
<comment type="similarity">
    <text evidence="1 3 4">Belongs to the calycin superfamily. Lipocalin family.</text>
</comment>
<dbReference type="AlphaFoldDB" id="A0AAV7J7U2"/>
<feature type="chain" id="PRO_5043116285" description="Lipocalin/cytosolic fatty-acid binding domain-containing protein" evidence="3">
    <location>
        <begin position="18"/>
        <end position="189"/>
    </location>
</feature>
<accession>A0AAV7J7U2</accession>
<dbReference type="InterPro" id="IPR000566">
    <property type="entry name" value="Lipocln_cytosolic_FA-bd_dom"/>
</dbReference>
<dbReference type="InterPro" id="IPR022271">
    <property type="entry name" value="Lipocalin_ApoD"/>
</dbReference>
<dbReference type="PIRSF" id="PIRSF036893">
    <property type="entry name" value="Lipocalin_ApoD"/>
    <property type="match status" value="1"/>
</dbReference>
<evidence type="ECO:0000256" key="1">
    <source>
        <dbReference type="ARBA" id="ARBA00006889"/>
    </source>
</evidence>
<gene>
    <name evidence="6" type="ORF">KQX54_008429</name>
</gene>
<proteinExistence type="inferred from homology"/>
<dbReference type="GO" id="GO:0006629">
    <property type="term" value="P:lipid metabolic process"/>
    <property type="evidence" value="ECO:0007669"/>
    <property type="project" value="TreeGrafter"/>
</dbReference>
<dbReference type="PANTHER" id="PTHR10612">
    <property type="entry name" value="APOLIPOPROTEIN D"/>
    <property type="match status" value="1"/>
</dbReference>
<keyword evidence="3" id="KW-0732">Signal</keyword>
<feature type="signal peptide" evidence="3">
    <location>
        <begin position="1"/>
        <end position="17"/>
    </location>
</feature>
<dbReference type="Pfam" id="PF00061">
    <property type="entry name" value="Lipocalin"/>
    <property type="match status" value="1"/>
</dbReference>
<dbReference type="InterPro" id="IPR003057">
    <property type="entry name" value="Invtbrt_color"/>
</dbReference>
<keyword evidence="7" id="KW-1185">Reference proteome</keyword>
<name>A0AAV7J7U2_COTGL</name>
<protein>
    <recommendedName>
        <fullName evidence="5">Lipocalin/cytosolic fatty-acid binding domain-containing protein</fullName>
    </recommendedName>
</protein>
<sequence length="189" mass="21489">MLGLFYFSVLFIAGTFAQIARLGPCPSVQPVQNFQPQNITGTWYEVRRYNNLYELNHVCTRLNVTAGPGNTLTLTTRSINGLSGAVSDWSVTGTPIGNISVPQYRVNVSDQAIANNSVVTILDTDYTGFTMLYMCRQVNEIHLINLWLLSRDRRLSVRSWRRRWWDAFSNRLPIGVMRGVRQRNCPVSD</sequence>
<dbReference type="GO" id="GO:0005737">
    <property type="term" value="C:cytoplasm"/>
    <property type="evidence" value="ECO:0007669"/>
    <property type="project" value="TreeGrafter"/>
</dbReference>
<dbReference type="EMBL" id="JAHXZJ010000001">
    <property type="protein sequence ID" value="KAH0567327.1"/>
    <property type="molecule type" value="Genomic_DNA"/>
</dbReference>
<evidence type="ECO:0000313" key="7">
    <source>
        <dbReference type="Proteomes" id="UP000826195"/>
    </source>
</evidence>
<feature type="domain" description="Lipocalin/cytosolic fatty-acid binding" evidence="5">
    <location>
        <begin position="40"/>
        <end position="156"/>
    </location>
</feature>
<comment type="caution">
    <text evidence="6">The sequence shown here is derived from an EMBL/GenBank/DDBJ whole genome shotgun (WGS) entry which is preliminary data.</text>
</comment>
<dbReference type="PROSITE" id="PS00213">
    <property type="entry name" value="LIPOCALIN"/>
    <property type="match status" value="1"/>
</dbReference>
<organism evidence="6 7">
    <name type="scientific">Cotesia glomerata</name>
    <name type="common">Lepidopteran parasitic wasp</name>
    <name type="synonym">Apanteles glomeratus</name>
    <dbReference type="NCBI Taxonomy" id="32391"/>
    <lineage>
        <taxon>Eukaryota</taxon>
        <taxon>Metazoa</taxon>
        <taxon>Ecdysozoa</taxon>
        <taxon>Arthropoda</taxon>
        <taxon>Hexapoda</taxon>
        <taxon>Insecta</taxon>
        <taxon>Pterygota</taxon>
        <taxon>Neoptera</taxon>
        <taxon>Endopterygota</taxon>
        <taxon>Hymenoptera</taxon>
        <taxon>Apocrita</taxon>
        <taxon>Ichneumonoidea</taxon>
        <taxon>Braconidae</taxon>
        <taxon>Microgastrinae</taxon>
        <taxon>Cotesia</taxon>
    </lineage>
</organism>
<dbReference type="InterPro" id="IPR022272">
    <property type="entry name" value="Lipocalin_CS"/>
</dbReference>
<dbReference type="SUPFAM" id="SSF50814">
    <property type="entry name" value="Lipocalins"/>
    <property type="match status" value="1"/>
</dbReference>
<dbReference type="GO" id="GO:0000302">
    <property type="term" value="P:response to reactive oxygen species"/>
    <property type="evidence" value="ECO:0007669"/>
    <property type="project" value="TreeGrafter"/>
</dbReference>
<evidence type="ECO:0000256" key="2">
    <source>
        <dbReference type="ARBA" id="ARBA00023157"/>
    </source>
</evidence>
<evidence type="ECO:0000313" key="6">
    <source>
        <dbReference type="EMBL" id="KAH0567327.1"/>
    </source>
</evidence>
<dbReference type="PRINTS" id="PR01273">
    <property type="entry name" value="INVTBRTCOLOR"/>
</dbReference>
<evidence type="ECO:0000259" key="5">
    <source>
        <dbReference type="Pfam" id="PF00061"/>
    </source>
</evidence>
<evidence type="ECO:0000256" key="4">
    <source>
        <dbReference type="RuleBase" id="RU003695"/>
    </source>
</evidence>
<dbReference type="GO" id="GO:0031409">
    <property type="term" value="F:pigment binding"/>
    <property type="evidence" value="ECO:0007669"/>
    <property type="project" value="InterPro"/>
</dbReference>
<evidence type="ECO:0000256" key="3">
    <source>
        <dbReference type="PIRNR" id="PIRNR036893"/>
    </source>
</evidence>
<keyword evidence="2" id="KW-1015">Disulfide bond</keyword>
<dbReference type="Proteomes" id="UP000826195">
    <property type="component" value="Unassembled WGS sequence"/>
</dbReference>
<dbReference type="Gene3D" id="2.40.128.20">
    <property type="match status" value="1"/>
</dbReference>
<dbReference type="PANTHER" id="PTHR10612:SF34">
    <property type="entry name" value="APOLIPOPROTEIN D"/>
    <property type="match status" value="1"/>
</dbReference>
<reference evidence="6 7" key="1">
    <citation type="journal article" date="2021" name="J. Hered.">
        <title>A chromosome-level genome assembly of the parasitoid wasp, Cotesia glomerata (Hymenoptera: Braconidae).</title>
        <authorList>
            <person name="Pinto B.J."/>
            <person name="Weis J.J."/>
            <person name="Gamble T."/>
            <person name="Ode P.J."/>
            <person name="Paul R."/>
            <person name="Zaspel J.M."/>
        </authorList>
    </citation>
    <scope>NUCLEOTIDE SEQUENCE [LARGE SCALE GENOMIC DNA]</scope>
    <source>
        <strain evidence="6">CgM1</strain>
    </source>
</reference>